<evidence type="ECO:0000313" key="2">
    <source>
        <dbReference type="EMBL" id="GAA0661506.1"/>
    </source>
</evidence>
<accession>A0AAV3T400</accession>
<keyword evidence="1" id="KW-0812">Transmembrane</keyword>
<feature type="transmembrane region" description="Helical" evidence="1">
    <location>
        <begin position="33"/>
        <end position="50"/>
    </location>
</feature>
<protein>
    <submittedName>
        <fullName evidence="2">Uncharacterized protein</fullName>
    </submittedName>
</protein>
<name>A0AAV3T400_9EURY</name>
<gene>
    <name evidence="2" type="ORF">GCM10009020_02150</name>
</gene>
<comment type="caution">
    <text evidence="2">The sequence shown here is derived from an EMBL/GenBank/DDBJ whole genome shotgun (WGS) entry which is preliminary data.</text>
</comment>
<evidence type="ECO:0000313" key="3">
    <source>
        <dbReference type="Proteomes" id="UP001500420"/>
    </source>
</evidence>
<sequence length="196" mass="21322">MNAFRTVGRLVEHNYELLVDEARGDGAVARARVYLVFIGFPVFAGVFYGLLAPDWIYFARDFLLVVVTGTGFAVLSLVALSGLPTAASDRSDVDDITRLRTVLGYVILVGIAYVAVGLLDLSLRTAVGSSVRYVGDLYYSSALYRAFVSMDVFAILSYVVLVHYLLFVLVLVGRLYELNVGGDIRDESADVGGNSE</sequence>
<evidence type="ECO:0000256" key="1">
    <source>
        <dbReference type="SAM" id="Phobius"/>
    </source>
</evidence>
<keyword evidence="1" id="KW-1133">Transmembrane helix</keyword>
<feature type="transmembrane region" description="Helical" evidence="1">
    <location>
        <begin position="143"/>
        <end position="172"/>
    </location>
</feature>
<feature type="transmembrane region" description="Helical" evidence="1">
    <location>
        <begin position="62"/>
        <end position="81"/>
    </location>
</feature>
<organism evidence="2 3">
    <name type="scientific">Natronoarchaeum mannanilyticum</name>
    <dbReference type="NCBI Taxonomy" id="926360"/>
    <lineage>
        <taxon>Archaea</taxon>
        <taxon>Methanobacteriati</taxon>
        <taxon>Methanobacteriota</taxon>
        <taxon>Stenosarchaea group</taxon>
        <taxon>Halobacteria</taxon>
        <taxon>Halobacteriales</taxon>
        <taxon>Natronoarchaeaceae</taxon>
    </lineage>
</organism>
<keyword evidence="1" id="KW-0472">Membrane</keyword>
<dbReference type="EMBL" id="BAAADV010000001">
    <property type="protein sequence ID" value="GAA0661506.1"/>
    <property type="molecule type" value="Genomic_DNA"/>
</dbReference>
<dbReference type="AlphaFoldDB" id="A0AAV3T400"/>
<dbReference type="RefSeq" id="WP_343771965.1">
    <property type="nucleotide sequence ID" value="NZ_BAAADV010000001.1"/>
</dbReference>
<proteinExistence type="predicted"/>
<feature type="transmembrane region" description="Helical" evidence="1">
    <location>
        <begin position="102"/>
        <end position="123"/>
    </location>
</feature>
<reference evidence="2 3" key="1">
    <citation type="journal article" date="2019" name="Int. J. Syst. Evol. Microbiol.">
        <title>The Global Catalogue of Microorganisms (GCM) 10K type strain sequencing project: providing services to taxonomists for standard genome sequencing and annotation.</title>
        <authorList>
            <consortium name="The Broad Institute Genomics Platform"/>
            <consortium name="The Broad Institute Genome Sequencing Center for Infectious Disease"/>
            <person name="Wu L."/>
            <person name="Ma J."/>
        </authorList>
    </citation>
    <scope>NUCLEOTIDE SEQUENCE [LARGE SCALE GENOMIC DNA]</scope>
    <source>
        <strain evidence="2 3">JCM 16328</strain>
    </source>
</reference>
<dbReference type="Proteomes" id="UP001500420">
    <property type="component" value="Unassembled WGS sequence"/>
</dbReference>
<keyword evidence="3" id="KW-1185">Reference proteome</keyword>